<keyword evidence="3" id="KW-1185">Reference proteome</keyword>
<reference evidence="2 3" key="1">
    <citation type="journal article" date="2023" name="bioRxiv">
        <title>Conserved and derived expression patterns and positive selection on dental genes reveal complex evolutionary context of ever-growing rodent molars.</title>
        <authorList>
            <person name="Calamari Z.T."/>
            <person name="Song A."/>
            <person name="Cohen E."/>
            <person name="Akter M."/>
            <person name="Roy R.D."/>
            <person name="Hallikas O."/>
            <person name="Christensen M.M."/>
            <person name="Li P."/>
            <person name="Marangoni P."/>
            <person name="Jernvall J."/>
            <person name="Klein O.D."/>
        </authorList>
    </citation>
    <scope>NUCLEOTIDE SEQUENCE [LARGE SCALE GENOMIC DNA]</scope>
    <source>
        <strain evidence="2">V071</strain>
    </source>
</reference>
<protein>
    <submittedName>
        <fullName evidence="2">Uncharacterized protein</fullName>
    </submittedName>
</protein>
<dbReference type="AlphaFoldDB" id="A0AAW0IKU2"/>
<feature type="compositionally biased region" description="Pro residues" evidence="1">
    <location>
        <begin position="74"/>
        <end position="85"/>
    </location>
</feature>
<feature type="non-terminal residue" evidence="2">
    <location>
        <position position="245"/>
    </location>
</feature>
<sequence>MKSSKLSDWISDAGQEAIQNSALVTSQAVESHPGPHYELSSGKFLKCRDLAAAGSVARCPPVGESGSSRSPSPRCAPPAHSPRPPRAALRPTRRPLRGAVQSRQVQRRRLLPNRGHDRGGRNYAVRSAAAAPQTARPRSSLGLTGRAGGGAPGTPPPTGHVSCRPSPWQRSRRSKTPQATQDPVPLKSKQPYLAQESNVQRLKYAASCFSSSVLPPAASPGWAMASSASVFLRWFADILLSSPTR</sequence>
<evidence type="ECO:0000313" key="2">
    <source>
        <dbReference type="EMBL" id="KAK7815013.1"/>
    </source>
</evidence>
<feature type="compositionally biased region" description="Low complexity" evidence="1">
    <location>
        <begin position="60"/>
        <end position="73"/>
    </location>
</feature>
<organism evidence="2 3">
    <name type="scientific">Myodes glareolus</name>
    <name type="common">Bank vole</name>
    <name type="synonym">Clethrionomys glareolus</name>
    <dbReference type="NCBI Taxonomy" id="447135"/>
    <lineage>
        <taxon>Eukaryota</taxon>
        <taxon>Metazoa</taxon>
        <taxon>Chordata</taxon>
        <taxon>Craniata</taxon>
        <taxon>Vertebrata</taxon>
        <taxon>Euteleostomi</taxon>
        <taxon>Mammalia</taxon>
        <taxon>Eutheria</taxon>
        <taxon>Euarchontoglires</taxon>
        <taxon>Glires</taxon>
        <taxon>Rodentia</taxon>
        <taxon>Myomorpha</taxon>
        <taxon>Muroidea</taxon>
        <taxon>Cricetidae</taxon>
        <taxon>Arvicolinae</taxon>
        <taxon>Myodes</taxon>
    </lineage>
</organism>
<gene>
    <name evidence="2" type="ORF">U0070_024356</name>
</gene>
<evidence type="ECO:0000313" key="3">
    <source>
        <dbReference type="Proteomes" id="UP001488838"/>
    </source>
</evidence>
<dbReference type="Proteomes" id="UP001488838">
    <property type="component" value="Unassembled WGS sequence"/>
</dbReference>
<name>A0AAW0IKU2_MYOGA</name>
<feature type="region of interest" description="Disordered" evidence="1">
    <location>
        <begin position="57"/>
        <end position="191"/>
    </location>
</feature>
<accession>A0AAW0IKU2</accession>
<evidence type="ECO:0000256" key="1">
    <source>
        <dbReference type="SAM" id="MobiDB-lite"/>
    </source>
</evidence>
<comment type="caution">
    <text evidence="2">The sequence shown here is derived from an EMBL/GenBank/DDBJ whole genome shotgun (WGS) entry which is preliminary data.</text>
</comment>
<proteinExistence type="predicted"/>
<dbReference type="EMBL" id="JBBHLL010000117">
    <property type="protein sequence ID" value="KAK7815013.1"/>
    <property type="molecule type" value="Genomic_DNA"/>
</dbReference>